<comment type="subcellular location">
    <subcellularLocation>
        <location evidence="1">Cell membrane</location>
        <topology evidence="1">Multi-pass membrane protein</topology>
    </subcellularLocation>
</comment>
<keyword evidence="6 7" id="KW-0472">Membrane</keyword>
<keyword evidence="3" id="KW-1003">Cell membrane</keyword>
<evidence type="ECO:0000256" key="3">
    <source>
        <dbReference type="ARBA" id="ARBA00022475"/>
    </source>
</evidence>
<dbReference type="InterPro" id="IPR025857">
    <property type="entry name" value="MacB_PCD"/>
</dbReference>
<keyword evidence="4 7" id="KW-0812">Transmembrane</keyword>
<gene>
    <name evidence="10" type="ORF">CNF02_00745</name>
</gene>
<dbReference type="EMBL" id="NTJZ01000001">
    <property type="protein sequence ID" value="PDH35280.1"/>
    <property type="molecule type" value="Genomic_DNA"/>
</dbReference>
<accession>A0A2A5WFI2</accession>
<evidence type="ECO:0000256" key="7">
    <source>
        <dbReference type="SAM" id="Phobius"/>
    </source>
</evidence>
<dbReference type="GO" id="GO:0098797">
    <property type="term" value="C:plasma membrane protein complex"/>
    <property type="evidence" value="ECO:0007669"/>
    <property type="project" value="TreeGrafter"/>
</dbReference>
<feature type="domain" description="MacB-like periplasmic core" evidence="9">
    <location>
        <begin position="27"/>
        <end position="236"/>
    </location>
</feature>
<evidence type="ECO:0000256" key="4">
    <source>
        <dbReference type="ARBA" id="ARBA00022692"/>
    </source>
</evidence>
<proteinExistence type="inferred from homology"/>
<feature type="transmembrane region" description="Helical" evidence="7">
    <location>
        <begin position="315"/>
        <end position="342"/>
    </location>
</feature>
<evidence type="ECO:0000259" key="9">
    <source>
        <dbReference type="Pfam" id="PF12704"/>
    </source>
</evidence>
<dbReference type="GO" id="GO:0044874">
    <property type="term" value="P:lipoprotein localization to outer membrane"/>
    <property type="evidence" value="ECO:0007669"/>
    <property type="project" value="TreeGrafter"/>
</dbReference>
<evidence type="ECO:0000256" key="6">
    <source>
        <dbReference type="ARBA" id="ARBA00023136"/>
    </source>
</evidence>
<dbReference type="AlphaFoldDB" id="A0A2A5WFI2"/>
<dbReference type="Pfam" id="PF12704">
    <property type="entry name" value="MacB_PCD"/>
    <property type="match status" value="1"/>
</dbReference>
<dbReference type="Pfam" id="PF02687">
    <property type="entry name" value="FtsX"/>
    <property type="match status" value="1"/>
</dbReference>
<evidence type="ECO:0000313" key="10">
    <source>
        <dbReference type="EMBL" id="PDH35280.1"/>
    </source>
</evidence>
<keyword evidence="5 7" id="KW-1133">Transmembrane helix</keyword>
<reference evidence="10 11" key="1">
    <citation type="submission" date="2017-08" db="EMBL/GenBank/DDBJ databases">
        <title>Fine stratification of microbial communities through a metagenomic profile of the photic zone.</title>
        <authorList>
            <person name="Haro-Moreno J.M."/>
            <person name="Lopez-Perez M."/>
            <person name="De La Torre J."/>
            <person name="Picazo A."/>
            <person name="Camacho A."/>
            <person name="Rodriguez-Valera F."/>
        </authorList>
    </citation>
    <scope>NUCLEOTIDE SEQUENCE [LARGE SCALE GENOMIC DNA]</scope>
    <source>
        <strain evidence="10">MED-G28</strain>
    </source>
</reference>
<keyword evidence="10" id="KW-0449">Lipoprotein</keyword>
<comment type="caution">
    <text evidence="10">The sequence shown here is derived from an EMBL/GenBank/DDBJ whole genome shotgun (WGS) entry which is preliminary data.</text>
</comment>
<evidence type="ECO:0000313" key="11">
    <source>
        <dbReference type="Proteomes" id="UP000219329"/>
    </source>
</evidence>
<evidence type="ECO:0000256" key="5">
    <source>
        <dbReference type="ARBA" id="ARBA00022989"/>
    </source>
</evidence>
<sequence>MFKPYSVFIGLRYSLTKKYNFLLSFVSLISMLGVSLGVLILIVALSIINGSIATMRGESLKSVPHVTVASVNMLDEWQGHVARIVRSPDILAAAPFVEGEAVIRYQGENQFIRLRGVEPELEADVVENSTARYRELLETLYQTENGIVLGTQLAGSLGIYSSEEISITSLGSLLQRSLDETQSFKVVGFADFGIYGNNSIALVNLRPAQELFANDPSIEVQLRLKVNDVFRAQQIAQSAFAESELDSIVPWNEAQANLFNALNMEKVLTGFMLLMIVIVGAVNIISTLVMVVSDKSADIAILRTMGATRASVMKIFMLQGMVAGIFGTIVGAILGLLLAAYITDLSLLVERLINSIFSDADIYLISHLQTKTNFSEVALVCIAALGVTFFATLYPAYRASKIQPAEVLRYE</sequence>
<name>A0A2A5WFI2_9GAMM</name>
<dbReference type="PANTHER" id="PTHR30489">
    <property type="entry name" value="LIPOPROTEIN-RELEASING SYSTEM TRANSMEMBRANE PROTEIN LOLE"/>
    <property type="match status" value="1"/>
</dbReference>
<evidence type="ECO:0000256" key="1">
    <source>
        <dbReference type="ARBA" id="ARBA00004651"/>
    </source>
</evidence>
<evidence type="ECO:0000256" key="2">
    <source>
        <dbReference type="ARBA" id="ARBA00005236"/>
    </source>
</evidence>
<dbReference type="Proteomes" id="UP000219329">
    <property type="component" value="Unassembled WGS sequence"/>
</dbReference>
<feature type="transmembrane region" description="Helical" evidence="7">
    <location>
        <begin position="271"/>
        <end position="294"/>
    </location>
</feature>
<dbReference type="InterPro" id="IPR003838">
    <property type="entry name" value="ABC3_permease_C"/>
</dbReference>
<feature type="domain" description="ABC3 transporter permease C-terminal" evidence="8">
    <location>
        <begin position="271"/>
        <end position="404"/>
    </location>
</feature>
<comment type="similarity">
    <text evidence="2">Belongs to the ABC-4 integral membrane protein family. LolC/E subfamily.</text>
</comment>
<evidence type="ECO:0000259" key="8">
    <source>
        <dbReference type="Pfam" id="PF02687"/>
    </source>
</evidence>
<feature type="transmembrane region" description="Helical" evidence="7">
    <location>
        <begin position="21"/>
        <end position="48"/>
    </location>
</feature>
<protein>
    <submittedName>
        <fullName evidence="10">Lipoprotein-releasing system transmembrane subunit LolC</fullName>
    </submittedName>
</protein>
<feature type="transmembrane region" description="Helical" evidence="7">
    <location>
        <begin position="377"/>
        <end position="397"/>
    </location>
</feature>
<dbReference type="InterPro" id="IPR051447">
    <property type="entry name" value="Lipoprotein-release_system"/>
</dbReference>
<dbReference type="PANTHER" id="PTHR30489:SF0">
    <property type="entry name" value="LIPOPROTEIN-RELEASING SYSTEM TRANSMEMBRANE PROTEIN LOLE"/>
    <property type="match status" value="1"/>
</dbReference>
<organism evidence="10 11">
    <name type="scientific">OM182 bacterium MED-G28</name>
    <dbReference type="NCBI Taxonomy" id="1986256"/>
    <lineage>
        <taxon>Bacteria</taxon>
        <taxon>Pseudomonadati</taxon>
        <taxon>Pseudomonadota</taxon>
        <taxon>Gammaproteobacteria</taxon>
        <taxon>OMG group</taxon>
        <taxon>OM182 clade</taxon>
    </lineage>
</organism>